<evidence type="ECO:0000256" key="3">
    <source>
        <dbReference type="ARBA" id="ARBA00022692"/>
    </source>
</evidence>
<dbReference type="PANTHER" id="PTHR35007">
    <property type="entry name" value="INTEGRAL MEMBRANE PROTEIN-RELATED"/>
    <property type="match status" value="1"/>
</dbReference>
<protein>
    <submittedName>
        <fullName evidence="9">Pilus assembly protein</fullName>
    </submittedName>
</protein>
<geneLocation type="plasmid" evidence="9 10">
    <name>p3</name>
</geneLocation>
<keyword evidence="2" id="KW-1003">Cell membrane</keyword>
<accession>A0A4D8QTV4</accession>
<evidence type="ECO:0000259" key="8">
    <source>
        <dbReference type="Pfam" id="PF00482"/>
    </source>
</evidence>
<evidence type="ECO:0000256" key="2">
    <source>
        <dbReference type="ARBA" id="ARBA00022475"/>
    </source>
</evidence>
<evidence type="ECO:0000313" key="10">
    <source>
        <dbReference type="Proteomes" id="UP000298774"/>
    </source>
</evidence>
<keyword evidence="6" id="KW-0175">Coiled coil</keyword>
<feature type="transmembrane region" description="Helical" evidence="7">
    <location>
        <begin position="305"/>
        <end position="325"/>
    </location>
</feature>
<dbReference type="AlphaFoldDB" id="A0A4D8QTV4"/>
<comment type="subcellular location">
    <subcellularLocation>
        <location evidence="1">Cell membrane</location>
        <topology evidence="1">Multi-pass membrane protein</topology>
    </subcellularLocation>
</comment>
<dbReference type="InterPro" id="IPR042094">
    <property type="entry name" value="T2SS_GspF_sf"/>
</dbReference>
<dbReference type="GO" id="GO:0005886">
    <property type="term" value="C:plasma membrane"/>
    <property type="evidence" value="ECO:0007669"/>
    <property type="project" value="UniProtKB-SubCell"/>
</dbReference>
<keyword evidence="9" id="KW-0614">Plasmid</keyword>
<evidence type="ECO:0000256" key="4">
    <source>
        <dbReference type="ARBA" id="ARBA00022989"/>
    </source>
</evidence>
<name>A0A4D8QTV4_AZOBR</name>
<keyword evidence="3 7" id="KW-0812">Transmembrane</keyword>
<evidence type="ECO:0000313" key="9">
    <source>
        <dbReference type="EMBL" id="QCO12961.1"/>
    </source>
</evidence>
<keyword evidence="5 7" id="KW-0472">Membrane</keyword>
<keyword evidence="4 7" id="KW-1133">Transmembrane helix</keyword>
<dbReference type="EMBL" id="CP032342">
    <property type="protein sequence ID" value="QCO12961.1"/>
    <property type="molecule type" value="Genomic_DNA"/>
</dbReference>
<reference evidence="9 10" key="1">
    <citation type="submission" date="2018-09" db="EMBL/GenBank/DDBJ databases">
        <title>Whole genome based analysis of evolution and adaptive divergence in Indian and Brazilian strains of Azospirillum brasilense.</title>
        <authorList>
            <person name="Singh C."/>
            <person name="Tripathi A.K."/>
        </authorList>
    </citation>
    <scope>NUCLEOTIDE SEQUENCE [LARGE SCALE GENOMIC DNA]</scope>
    <source>
        <strain evidence="9 10">MTCC4038</strain>
        <plasmid evidence="9 10">p3</plasmid>
    </source>
</reference>
<feature type="transmembrane region" description="Helical" evidence="7">
    <location>
        <begin position="125"/>
        <end position="146"/>
    </location>
</feature>
<evidence type="ECO:0000256" key="1">
    <source>
        <dbReference type="ARBA" id="ARBA00004651"/>
    </source>
</evidence>
<feature type="transmembrane region" description="Helical" evidence="7">
    <location>
        <begin position="12"/>
        <end position="33"/>
    </location>
</feature>
<feature type="coiled-coil region" evidence="6">
    <location>
        <begin position="243"/>
        <end position="270"/>
    </location>
</feature>
<dbReference type="Pfam" id="PF00482">
    <property type="entry name" value="T2SSF"/>
    <property type="match status" value="1"/>
</dbReference>
<dbReference type="PANTHER" id="PTHR35007:SF1">
    <property type="entry name" value="PILUS ASSEMBLY PROTEIN"/>
    <property type="match status" value="1"/>
</dbReference>
<evidence type="ECO:0000256" key="7">
    <source>
        <dbReference type="SAM" id="Phobius"/>
    </source>
</evidence>
<feature type="transmembrane region" description="Helical" evidence="7">
    <location>
        <begin position="101"/>
        <end position="119"/>
    </location>
</feature>
<evidence type="ECO:0000256" key="5">
    <source>
        <dbReference type="ARBA" id="ARBA00023136"/>
    </source>
</evidence>
<proteinExistence type="predicted"/>
<sequence length="332" mass="35969">MTAMAGSSPFFAIGLLLLGSGMLVTLLVLRGLSGGGAAARRQRRLAAAIGDVPQMWRERQALSAAREELRTEKIVPWWRRAIPWSERLEFRMAPAGGQRPLLGAAAVALGVAVAGFLLLTQVFNISVLVALALAAAAAPVAGRMTVHSLVARRRREFLEGLPDAIDLIVRSVRAGIPVTAAMTLVGQEVQEPVRGEFKRLSDSVAIGIDLKEALDRTAERIRLPDFDFFVICLMIQRETGGQLAETLQNLSDILRRRKDLRRKQRALTAEGRVSAKIVAAIPFVAGFGLFVLNPNYARKLIDDPTGNRMLLAASVALGLGLLVIARMTRSPE</sequence>
<evidence type="ECO:0000256" key="6">
    <source>
        <dbReference type="SAM" id="Coils"/>
    </source>
</evidence>
<feature type="transmembrane region" description="Helical" evidence="7">
    <location>
        <begin position="273"/>
        <end position="293"/>
    </location>
</feature>
<gene>
    <name evidence="9" type="ORF">D3868_28570</name>
</gene>
<dbReference type="InterPro" id="IPR018076">
    <property type="entry name" value="T2SS_GspF_dom"/>
</dbReference>
<feature type="domain" description="Type II secretion system protein GspF" evidence="8">
    <location>
        <begin position="165"/>
        <end position="285"/>
    </location>
</feature>
<dbReference type="Gene3D" id="1.20.81.30">
    <property type="entry name" value="Type II secretion system (T2SS), domain F"/>
    <property type="match status" value="1"/>
</dbReference>
<organism evidence="9 10">
    <name type="scientific">Azospirillum brasilense</name>
    <dbReference type="NCBI Taxonomy" id="192"/>
    <lineage>
        <taxon>Bacteria</taxon>
        <taxon>Pseudomonadati</taxon>
        <taxon>Pseudomonadota</taxon>
        <taxon>Alphaproteobacteria</taxon>
        <taxon>Rhodospirillales</taxon>
        <taxon>Azospirillaceae</taxon>
        <taxon>Azospirillum</taxon>
    </lineage>
</organism>
<dbReference type="Proteomes" id="UP000298774">
    <property type="component" value="Plasmid p3"/>
</dbReference>